<feature type="transmembrane region" description="Helical" evidence="1">
    <location>
        <begin position="216"/>
        <end position="236"/>
    </location>
</feature>
<protein>
    <submittedName>
        <fullName evidence="2">Uncharacterized protein</fullName>
    </submittedName>
</protein>
<dbReference type="Proteomes" id="UP000194000">
    <property type="component" value="Unassembled WGS sequence"/>
</dbReference>
<evidence type="ECO:0000313" key="2">
    <source>
        <dbReference type="EMBL" id="ORV59582.1"/>
    </source>
</evidence>
<gene>
    <name evidence="2" type="ORF">AWC06_15720</name>
</gene>
<keyword evidence="1" id="KW-0472">Membrane</keyword>
<feature type="transmembrane region" description="Helical" evidence="1">
    <location>
        <begin position="188"/>
        <end position="210"/>
    </location>
</feature>
<feature type="transmembrane region" description="Helical" evidence="1">
    <location>
        <begin position="12"/>
        <end position="34"/>
    </location>
</feature>
<sequence length="257" mass="28590">MLLGESFLERNSWLPGVVVAIVLFITGTAVTLYLRRRDKESKTFDYRVISDLPILLARPDNELKVTYMNHEVQNPRMLRVRFVNTGKQVIKAADFLNPYFIRLEGSQLLNTAITEMSAEDLADFAADGQKGWVQLTIKTLNPGDSFTVQMIVDNEDSPSISISGRIEGETRKTAIYPTKSELTLTREWFNIGLLVGLAFMVLSGLTFFGIGNKPHHHLAGAIGVSSGVVIIIISAASWHRSRQRLLAGLGRDQQTQS</sequence>
<dbReference type="OrthoDB" id="4762681at2"/>
<name>A0A1X1URW5_9MYCO</name>
<reference evidence="2 3" key="1">
    <citation type="submission" date="2016-01" db="EMBL/GenBank/DDBJ databases">
        <title>The new phylogeny of the genus Mycobacterium.</title>
        <authorList>
            <person name="Tarcisio F."/>
            <person name="Conor M."/>
            <person name="Antonella G."/>
            <person name="Elisabetta G."/>
            <person name="Giulia F.S."/>
            <person name="Sara T."/>
            <person name="Anna F."/>
            <person name="Clotilde B."/>
            <person name="Roberto B."/>
            <person name="Veronica D.S."/>
            <person name="Fabio R."/>
            <person name="Monica P."/>
            <person name="Olivier J."/>
            <person name="Enrico T."/>
            <person name="Nicola S."/>
        </authorList>
    </citation>
    <scope>NUCLEOTIDE SEQUENCE [LARGE SCALE GENOMIC DNA]</scope>
    <source>
        <strain evidence="2 3">DSM 45731</strain>
    </source>
</reference>
<proteinExistence type="predicted"/>
<dbReference type="AlphaFoldDB" id="A0A1X1URW5"/>
<keyword evidence="1" id="KW-0812">Transmembrane</keyword>
<dbReference type="EMBL" id="LQOW01000024">
    <property type="protein sequence ID" value="ORV59582.1"/>
    <property type="molecule type" value="Genomic_DNA"/>
</dbReference>
<comment type="caution">
    <text evidence="2">The sequence shown here is derived from an EMBL/GenBank/DDBJ whole genome shotgun (WGS) entry which is preliminary data.</text>
</comment>
<evidence type="ECO:0000313" key="3">
    <source>
        <dbReference type="Proteomes" id="UP000194000"/>
    </source>
</evidence>
<accession>A0A1X1URW5</accession>
<organism evidence="2 3">
    <name type="scientific">Mycobacterium fragae</name>
    <dbReference type="NCBI Taxonomy" id="1260918"/>
    <lineage>
        <taxon>Bacteria</taxon>
        <taxon>Bacillati</taxon>
        <taxon>Actinomycetota</taxon>
        <taxon>Actinomycetes</taxon>
        <taxon>Mycobacteriales</taxon>
        <taxon>Mycobacteriaceae</taxon>
        <taxon>Mycobacterium</taxon>
    </lineage>
</organism>
<keyword evidence="1" id="KW-1133">Transmembrane helix</keyword>
<dbReference type="RefSeq" id="WP_085197433.1">
    <property type="nucleotide sequence ID" value="NZ_JACKVI010000014.1"/>
</dbReference>
<keyword evidence="3" id="KW-1185">Reference proteome</keyword>
<evidence type="ECO:0000256" key="1">
    <source>
        <dbReference type="SAM" id="Phobius"/>
    </source>
</evidence>